<keyword evidence="2" id="KW-1185">Reference proteome</keyword>
<protein>
    <submittedName>
        <fullName evidence="1">Sterile alpha motif domain-containing protein 3</fullName>
    </submittedName>
</protein>
<comment type="caution">
    <text evidence="1">The sequence shown here is derived from an EMBL/GenBank/DDBJ whole genome shotgun (WGS) entry which is preliminary data.</text>
</comment>
<name>A0AAD3N9Z5_LATJO</name>
<feature type="non-terminal residue" evidence="1">
    <location>
        <position position="1"/>
    </location>
</feature>
<organism evidence="1 2">
    <name type="scientific">Lates japonicus</name>
    <name type="common">Japanese lates</name>
    <dbReference type="NCBI Taxonomy" id="270547"/>
    <lineage>
        <taxon>Eukaryota</taxon>
        <taxon>Metazoa</taxon>
        <taxon>Chordata</taxon>
        <taxon>Craniata</taxon>
        <taxon>Vertebrata</taxon>
        <taxon>Euteleostomi</taxon>
        <taxon>Actinopterygii</taxon>
        <taxon>Neopterygii</taxon>
        <taxon>Teleostei</taxon>
        <taxon>Neoteleostei</taxon>
        <taxon>Acanthomorphata</taxon>
        <taxon>Carangaria</taxon>
        <taxon>Carangaria incertae sedis</taxon>
        <taxon>Centropomidae</taxon>
        <taxon>Lates</taxon>
    </lineage>
</organism>
<dbReference type="AlphaFoldDB" id="A0AAD3N9Z5"/>
<dbReference type="Proteomes" id="UP001279410">
    <property type="component" value="Unassembled WGS sequence"/>
</dbReference>
<evidence type="ECO:0000313" key="2">
    <source>
        <dbReference type="Proteomes" id="UP001279410"/>
    </source>
</evidence>
<reference evidence="1" key="1">
    <citation type="submission" date="2022-08" db="EMBL/GenBank/DDBJ databases">
        <title>Genome sequencing of akame (Lates japonicus).</title>
        <authorList>
            <person name="Hashiguchi Y."/>
            <person name="Takahashi H."/>
        </authorList>
    </citation>
    <scope>NUCLEOTIDE SEQUENCE</scope>
    <source>
        <strain evidence="1">Kochi</strain>
    </source>
</reference>
<gene>
    <name evidence="1" type="ORF">AKAME5_001903000</name>
</gene>
<dbReference type="EMBL" id="BRZM01000116">
    <property type="protein sequence ID" value="GLD67700.1"/>
    <property type="molecule type" value="Genomic_DNA"/>
</dbReference>
<sequence>VYCEFSRVVGKNLRENFFDALDRFSPSLMNLFRNKRGLTGQVLAELLRHTKTTGANRHSVSFCRGLPVILGDDPFRLFSNMPLYFKQFE</sequence>
<accession>A0AAD3N9Z5</accession>
<proteinExistence type="predicted"/>
<evidence type="ECO:0000313" key="1">
    <source>
        <dbReference type="EMBL" id="GLD67700.1"/>
    </source>
</evidence>